<keyword evidence="1" id="KW-0496">Mitochondrion</keyword>
<reference evidence="1" key="1">
    <citation type="journal article" date="2015" name="Genome Biol. Evol.">
        <title>Organellar Genomes of White Spruce (Picea glauca): Assembly and Annotation.</title>
        <authorList>
            <person name="Jackman S.D."/>
            <person name="Warren R.L."/>
            <person name="Gibb E.A."/>
            <person name="Vandervalk B.P."/>
            <person name="Mohamadi H."/>
            <person name="Chu J."/>
            <person name="Raymond A."/>
            <person name="Pleasance S."/>
            <person name="Coope R."/>
            <person name="Wildung M.R."/>
            <person name="Ritland C.E."/>
            <person name="Bousquet J."/>
            <person name="Jones S.J."/>
            <person name="Bohlmann J."/>
            <person name="Birol I."/>
        </authorList>
    </citation>
    <scope>NUCLEOTIDE SEQUENCE [LARGE SCALE GENOMIC DNA]</scope>
    <source>
        <tissue evidence="1">Flushing bud</tissue>
    </source>
</reference>
<gene>
    <name evidence="1" type="ORF">ABT39_MTgene2819</name>
</gene>
<accession>A0A101M202</accession>
<comment type="caution">
    <text evidence="1">The sequence shown here is derived from an EMBL/GenBank/DDBJ whole genome shotgun (WGS) entry which is preliminary data.</text>
</comment>
<dbReference type="AlphaFoldDB" id="A0A101M202"/>
<geneLocation type="mitochondrion" evidence="1"/>
<proteinExistence type="predicted"/>
<dbReference type="EMBL" id="LKAM01000002">
    <property type="protein sequence ID" value="KUM49594.1"/>
    <property type="molecule type" value="Genomic_DNA"/>
</dbReference>
<organism evidence="1">
    <name type="scientific">Picea glauca</name>
    <name type="common">White spruce</name>
    <name type="synonym">Pinus glauca</name>
    <dbReference type="NCBI Taxonomy" id="3330"/>
    <lineage>
        <taxon>Eukaryota</taxon>
        <taxon>Viridiplantae</taxon>
        <taxon>Streptophyta</taxon>
        <taxon>Embryophyta</taxon>
        <taxon>Tracheophyta</taxon>
        <taxon>Spermatophyta</taxon>
        <taxon>Pinopsida</taxon>
        <taxon>Pinidae</taxon>
        <taxon>Conifers I</taxon>
        <taxon>Pinales</taxon>
        <taxon>Pinaceae</taxon>
        <taxon>Picea</taxon>
    </lineage>
</organism>
<evidence type="ECO:0000313" key="1">
    <source>
        <dbReference type="EMBL" id="KUM49594.1"/>
    </source>
</evidence>
<sequence>MLAMSLAKKTYLPNAYGPLPNLADLSHAQTLFNGRDSYNVMLFMSNNHPLPTYSAATPIMVQHRIQQA</sequence>
<name>A0A101M202_PICGL</name>
<protein>
    <submittedName>
        <fullName evidence="1">Uncharacterized protein</fullName>
    </submittedName>
</protein>